<evidence type="ECO:0000313" key="2">
    <source>
        <dbReference type="Proteomes" id="UP000028411"/>
    </source>
</evidence>
<dbReference type="RefSeq" id="WP_037448223.1">
    <property type="nucleotide sequence ID" value="NZ_JFHR01000007.1"/>
</dbReference>
<sequence length="107" mass="12073">MTAIDVAIGQCRLTAEIEDQPPLGWRFWSLAGFAGDPIDTNPYAGSRCLALTMVDVEGRDRWLCAMERDHSFRLLCTHDLLPSTDQAGAERFARQMLDDHARQPRLL</sequence>
<proteinExistence type="predicted"/>
<gene>
    <name evidence="1" type="ORF">BV95_01042</name>
</gene>
<name>A0A081RHZ0_SPHCR</name>
<accession>A0A081RHZ0</accession>
<reference evidence="1 2" key="1">
    <citation type="submission" date="2014-02" db="EMBL/GenBank/DDBJ databases">
        <title>Whole genome sequence of Sphingobium chlorophenolicum NBRC 16172.</title>
        <authorList>
            <person name="Gan H.M."/>
            <person name="Gan H.Y."/>
            <person name="Chew T.H."/>
            <person name="Savka M.A."/>
        </authorList>
    </citation>
    <scope>NUCLEOTIDE SEQUENCE [LARGE SCALE GENOMIC DNA]</scope>
    <source>
        <strain evidence="1 2">NBRC 16172</strain>
    </source>
</reference>
<dbReference type="PATRIC" id="fig|46429.4.peg.1002"/>
<evidence type="ECO:0000313" key="1">
    <source>
        <dbReference type="EMBL" id="KEQ54813.1"/>
    </source>
</evidence>
<dbReference type="AlphaFoldDB" id="A0A081RHZ0"/>
<comment type="caution">
    <text evidence="1">The sequence shown here is derived from an EMBL/GenBank/DDBJ whole genome shotgun (WGS) entry which is preliminary data.</text>
</comment>
<protein>
    <submittedName>
        <fullName evidence="1">Putative transposase</fullName>
    </submittedName>
</protein>
<dbReference type="OrthoDB" id="7570895at2"/>
<dbReference type="EMBL" id="JFHR01000007">
    <property type="protein sequence ID" value="KEQ54813.1"/>
    <property type="molecule type" value="Genomic_DNA"/>
</dbReference>
<dbReference type="eggNOG" id="ENOG5031D8B">
    <property type="taxonomic scope" value="Bacteria"/>
</dbReference>
<dbReference type="Proteomes" id="UP000028411">
    <property type="component" value="Unassembled WGS sequence"/>
</dbReference>
<organism evidence="1 2">
    <name type="scientific">Sphingobium chlorophenolicum</name>
    <dbReference type="NCBI Taxonomy" id="46429"/>
    <lineage>
        <taxon>Bacteria</taxon>
        <taxon>Pseudomonadati</taxon>
        <taxon>Pseudomonadota</taxon>
        <taxon>Alphaproteobacteria</taxon>
        <taxon>Sphingomonadales</taxon>
        <taxon>Sphingomonadaceae</taxon>
        <taxon>Sphingobium</taxon>
    </lineage>
</organism>